<keyword evidence="2" id="KW-1185">Reference proteome</keyword>
<proteinExistence type="predicted"/>
<organism evidence="1 2">
    <name type="scientific">Ancylostoma ceylanicum</name>
    <dbReference type="NCBI Taxonomy" id="53326"/>
    <lineage>
        <taxon>Eukaryota</taxon>
        <taxon>Metazoa</taxon>
        <taxon>Ecdysozoa</taxon>
        <taxon>Nematoda</taxon>
        <taxon>Chromadorea</taxon>
        <taxon>Rhabditida</taxon>
        <taxon>Rhabditina</taxon>
        <taxon>Rhabditomorpha</taxon>
        <taxon>Strongyloidea</taxon>
        <taxon>Ancylostomatidae</taxon>
        <taxon>Ancylostomatinae</taxon>
        <taxon>Ancylostoma</taxon>
    </lineage>
</organism>
<evidence type="ECO:0000313" key="2">
    <source>
        <dbReference type="Proteomes" id="UP000024635"/>
    </source>
</evidence>
<dbReference type="AlphaFoldDB" id="A0A016UUH7"/>
<comment type="caution">
    <text evidence="1">The sequence shown here is derived from an EMBL/GenBank/DDBJ whole genome shotgun (WGS) entry which is preliminary data.</text>
</comment>
<evidence type="ECO:0000313" key="1">
    <source>
        <dbReference type="EMBL" id="EYC19064.1"/>
    </source>
</evidence>
<protein>
    <submittedName>
        <fullName evidence="1">Uncharacterized protein</fullName>
    </submittedName>
</protein>
<sequence>MHDPSSSSYVFWIAFSEESTKRQAFEPTSVSKVDQSLSSTGFKSEKLAGTSSKPMKSEQLALHQFCTILTT</sequence>
<dbReference type="EMBL" id="JARK01001361">
    <property type="protein sequence ID" value="EYC19064.1"/>
    <property type="molecule type" value="Genomic_DNA"/>
</dbReference>
<dbReference type="Proteomes" id="UP000024635">
    <property type="component" value="Unassembled WGS sequence"/>
</dbReference>
<gene>
    <name evidence="1" type="primary">Acey_s0025.g1148</name>
    <name evidence="1" type="ORF">Y032_0025g1148</name>
</gene>
<accession>A0A016UUH7</accession>
<reference evidence="2" key="1">
    <citation type="journal article" date="2015" name="Nat. Genet.">
        <title>The genome and transcriptome of the zoonotic hookworm Ancylostoma ceylanicum identify infection-specific gene families.</title>
        <authorList>
            <person name="Schwarz E.M."/>
            <person name="Hu Y."/>
            <person name="Antoshechkin I."/>
            <person name="Miller M.M."/>
            <person name="Sternberg P.W."/>
            <person name="Aroian R.V."/>
        </authorList>
    </citation>
    <scope>NUCLEOTIDE SEQUENCE</scope>
    <source>
        <strain evidence="2">HY135</strain>
    </source>
</reference>
<name>A0A016UUH7_9BILA</name>